<evidence type="ECO:0000313" key="2">
    <source>
        <dbReference type="Proteomes" id="UP000028826"/>
    </source>
</evidence>
<protein>
    <submittedName>
        <fullName evidence="1">Uncharacterized protein</fullName>
    </submittedName>
</protein>
<dbReference type="Proteomes" id="UP000028826">
    <property type="component" value="Unassembled WGS sequence"/>
</dbReference>
<dbReference type="RefSeq" id="WP_035709774.1">
    <property type="nucleotide sequence ID" value="NZ_CAMIFG010000182.1"/>
</dbReference>
<sequence>MFDIEFHLENRPGALAELGETMGRAGVSFEGGGVFGTGERAIAHFLFRDGEAAARAARDAGIVVVAIRKPLIRRLKQGIPGQLGAISRALANAGINILVQYSDHHNRLVLICDQEDLARQASGEWSDLGDLRTGIR</sequence>
<dbReference type="Gene3D" id="3.30.2130.10">
    <property type="entry name" value="VC0802-like"/>
    <property type="match status" value="1"/>
</dbReference>
<dbReference type="AlphaFoldDB" id="A0A086Y6P6"/>
<gene>
    <name evidence="1" type="ORF">CN97_14475</name>
</gene>
<dbReference type="eggNOG" id="COG4747">
    <property type="taxonomic scope" value="Bacteria"/>
</dbReference>
<dbReference type="SUPFAM" id="SSF55021">
    <property type="entry name" value="ACT-like"/>
    <property type="match status" value="1"/>
</dbReference>
<comment type="caution">
    <text evidence="1">The sequence shown here is derived from an EMBL/GenBank/DDBJ whole genome shotgun (WGS) entry which is preliminary data.</text>
</comment>
<proteinExistence type="predicted"/>
<organism evidence="1 2">
    <name type="scientific">Haematobacter massiliensis</name>
    <dbReference type="NCBI Taxonomy" id="195105"/>
    <lineage>
        <taxon>Bacteria</taxon>
        <taxon>Pseudomonadati</taxon>
        <taxon>Pseudomonadota</taxon>
        <taxon>Alphaproteobacteria</taxon>
        <taxon>Rhodobacterales</taxon>
        <taxon>Paracoccaceae</taxon>
        <taxon>Haematobacter</taxon>
    </lineage>
</organism>
<keyword evidence="2" id="KW-1185">Reference proteome</keyword>
<name>A0A086Y6P6_9RHOB</name>
<dbReference type="EMBL" id="JGYG01000004">
    <property type="protein sequence ID" value="KFI29946.1"/>
    <property type="molecule type" value="Genomic_DNA"/>
</dbReference>
<dbReference type="OrthoDB" id="1438443at2"/>
<reference evidence="1 2" key="1">
    <citation type="submission" date="2014-03" db="EMBL/GenBank/DDBJ databases">
        <title>Genome of Haematobacter massiliensis CCUG 47968.</title>
        <authorList>
            <person name="Wang D."/>
            <person name="Wang G."/>
        </authorList>
    </citation>
    <scope>NUCLEOTIDE SEQUENCE [LARGE SCALE GENOMIC DNA]</scope>
    <source>
        <strain evidence="1 2">CCUG 47968</strain>
    </source>
</reference>
<dbReference type="InterPro" id="IPR045865">
    <property type="entry name" value="ACT-like_dom_sf"/>
</dbReference>
<evidence type="ECO:0000313" key="1">
    <source>
        <dbReference type="EMBL" id="KFI29946.1"/>
    </source>
</evidence>
<accession>A0A086Y6P6</accession>